<keyword evidence="2" id="KW-1185">Reference proteome</keyword>
<gene>
    <name evidence="1" type="ORF">D1868_05860</name>
</gene>
<proteinExistence type="predicted"/>
<dbReference type="GeneID" id="42798576"/>
<evidence type="ECO:0000313" key="1">
    <source>
        <dbReference type="EMBL" id="QGR19561.1"/>
    </source>
</evidence>
<dbReference type="AlphaFoldDB" id="A0A650CNZ4"/>
<dbReference type="KEGG" id="sazo:D1868_05860"/>
<organism evidence="1 2">
    <name type="scientific">Stygiolobus azoricus</name>
    <dbReference type="NCBI Taxonomy" id="41675"/>
    <lineage>
        <taxon>Archaea</taxon>
        <taxon>Thermoproteota</taxon>
        <taxon>Thermoprotei</taxon>
        <taxon>Sulfolobales</taxon>
        <taxon>Sulfolobaceae</taxon>
        <taxon>Stygiolobus</taxon>
    </lineage>
</organism>
<dbReference type="RefSeq" id="WP_156006454.1">
    <property type="nucleotide sequence ID" value="NZ_CP045483.1"/>
</dbReference>
<accession>A0A650CNZ4</accession>
<sequence length="137" mass="15855">MVIIVFITPDKKFLYDGKRIKEVKKDKDIPENAELSFAKPMIVYDVEGFTLSELVDNYGTLLLGTMKLRELVSKLDWRDFILFVDHIKKTISVFVSGGEEFTIPYDSLEFIRYLLAKFHSGILLESASFDEIQMFSI</sequence>
<name>A0A650CNZ4_9CREN</name>
<evidence type="ECO:0000313" key="2">
    <source>
        <dbReference type="Proteomes" id="UP000423396"/>
    </source>
</evidence>
<dbReference type="Proteomes" id="UP000423396">
    <property type="component" value="Chromosome"/>
</dbReference>
<protein>
    <submittedName>
        <fullName evidence="1">Uncharacterized protein</fullName>
    </submittedName>
</protein>
<dbReference type="EMBL" id="CP045483">
    <property type="protein sequence ID" value="QGR19561.1"/>
    <property type="molecule type" value="Genomic_DNA"/>
</dbReference>
<dbReference type="OrthoDB" id="38668at2157"/>
<reference evidence="1 2" key="1">
    <citation type="submission" date="2019-10" db="EMBL/GenBank/DDBJ databases">
        <title>Genome Sequences from Six Type Strain Members of the Archaeal Family Sulfolobaceae: Acidianus ambivalens, Acidianus infernus, Metallosphaera prunae, Stygiolobus azoricus, Sulfolobus metallicus, and Sulfurisphaera ohwakuensis.</title>
        <authorList>
            <person name="Counts J.A."/>
            <person name="Kelly R.M."/>
        </authorList>
    </citation>
    <scope>NUCLEOTIDE SEQUENCE [LARGE SCALE GENOMIC DNA]</scope>
    <source>
        <strain evidence="1 2">FC6</strain>
    </source>
</reference>